<evidence type="ECO:0000256" key="1">
    <source>
        <dbReference type="SAM" id="Coils"/>
    </source>
</evidence>
<feature type="coiled-coil region" evidence="1">
    <location>
        <begin position="384"/>
        <end position="443"/>
    </location>
</feature>
<dbReference type="Pfam" id="PF13476">
    <property type="entry name" value="AAA_23"/>
    <property type="match status" value="1"/>
</dbReference>
<dbReference type="OrthoDB" id="18797at2759"/>
<feature type="domain" description="Rad50/SbcC-type AAA" evidence="3">
    <location>
        <begin position="228"/>
        <end position="416"/>
    </location>
</feature>
<accession>A0A9P9D6L0</accession>
<dbReference type="InterPro" id="IPR038729">
    <property type="entry name" value="Rad50/SbcC_AAA"/>
</dbReference>
<dbReference type="EMBL" id="JAGMUU010000045">
    <property type="protein sequence ID" value="KAH7113695.1"/>
    <property type="molecule type" value="Genomic_DNA"/>
</dbReference>
<dbReference type="PANTHER" id="PTHR32114">
    <property type="entry name" value="ABC TRANSPORTER ABCH.3"/>
    <property type="match status" value="1"/>
</dbReference>
<feature type="region of interest" description="Disordered" evidence="2">
    <location>
        <begin position="603"/>
        <end position="623"/>
    </location>
</feature>
<keyword evidence="6" id="KW-1185">Reference proteome</keyword>
<gene>
    <name evidence="5" type="ORF">B0J13DRAFT_657007</name>
</gene>
<dbReference type="GO" id="GO:0006302">
    <property type="term" value="P:double-strand break repair"/>
    <property type="evidence" value="ECO:0007669"/>
    <property type="project" value="InterPro"/>
</dbReference>
<evidence type="ECO:0000259" key="3">
    <source>
        <dbReference type="Pfam" id="PF13476"/>
    </source>
</evidence>
<dbReference type="PANTHER" id="PTHR32114:SF2">
    <property type="entry name" value="ABC TRANSPORTER ABCH.3"/>
    <property type="match status" value="1"/>
</dbReference>
<evidence type="ECO:0000259" key="4">
    <source>
        <dbReference type="Pfam" id="PF14214"/>
    </source>
</evidence>
<dbReference type="InterPro" id="IPR027417">
    <property type="entry name" value="P-loop_NTPase"/>
</dbReference>
<proteinExistence type="predicted"/>
<dbReference type="Pfam" id="PF14214">
    <property type="entry name" value="Helitron_like_N"/>
    <property type="match status" value="1"/>
</dbReference>
<dbReference type="GO" id="GO:0003677">
    <property type="term" value="F:DNA binding"/>
    <property type="evidence" value="ECO:0007669"/>
    <property type="project" value="UniProtKB-ARBA"/>
</dbReference>
<dbReference type="GO" id="GO:0016887">
    <property type="term" value="F:ATP hydrolysis activity"/>
    <property type="evidence" value="ECO:0007669"/>
    <property type="project" value="InterPro"/>
</dbReference>
<organism evidence="5 6">
    <name type="scientific">Dactylonectria estremocensis</name>
    <dbReference type="NCBI Taxonomy" id="1079267"/>
    <lineage>
        <taxon>Eukaryota</taxon>
        <taxon>Fungi</taxon>
        <taxon>Dikarya</taxon>
        <taxon>Ascomycota</taxon>
        <taxon>Pezizomycotina</taxon>
        <taxon>Sordariomycetes</taxon>
        <taxon>Hypocreomycetidae</taxon>
        <taxon>Hypocreales</taxon>
        <taxon>Nectriaceae</taxon>
        <taxon>Dactylonectria</taxon>
    </lineage>
</organism>
<reference evidence="5" key="1">
    <citation type="journal article" date="2021" name="Nat. Commun.">
        <title>Genetic determinants of endophytism in the Arabidopsis root mycobiome.</title>
        <authorList>
            <person name="Mesny F."/>
            <person name="Miyauchi S."/>
            <person name="Thiergart T."/>
            <person name="Pickel B."/>
            <person name="Atanasova L."/>
            <person name="Karlsson M."/>
            <person name="Huettel B."/>
            <person name="Barry K.W."/>
            <person name="Haridas S."/>
            <person name="Chen C."/>
            <person name="Bauer D."/>
            <person name="Andreopoulos W."/>
            <person name="Pangilinan J."/>
            <person name="LaButti K."/>
            <person name="Riley R."/>
            <person name="Lipzen A."/>
            <person name="Clum A."/>
            <person name="Drula E."/>
            <person name="Henrissat B."/>
            <person name="Kohler A."/>
            <person name="Grigoriev I.V."/>
            <person name="Martin F.M."/>
            <person name="Hacquard S."/>
        </authorList>
    </citation>
    <scope>NUCLEOTIDE SEQUENCE</scope>
    <source>
        <strain evidence="5">MPI-CAGE-AT-0021</strain>
    </source>
</reference>
<feature type="compositionally biased region" description="Polar residues" evidence="2">
    <location>
        <begin position="605"/>
        <end position="619"/>
    </location>
</feature>
<evidence type="ECO:0008006" key="7">
    <source>
        <dbReference type="Google" id="ProtNLM"/>
    </source>
</evidence>
<keyword evidence="1" id="KW-0175">Coiled coil</keyword>
<dbReference type="Gene3D" id="3.40.50.300">
    <property type="entry name" value="P-loop containing nucleotide triphosphate hydrolases"/>
    <property type="match status" value="1"/>
</dbReference>
<evidence type="ECO:0000313" key="5">
    <source>
        <dbReference type="EMBL" id="KAH7113695.1"/>
    </source>
</evidence>
<name>A0A9P9D6L0_9HYPO</name>
<feature type="region of interest" description="Disordered" evidence="2">
    <location>
        <begin position="170"/>
        <end position="197"/>
    </location>
</feature>
<feature type="domain" description="Helitron helicase-like" evidence="4">
    <location>
        <begin position="706"/>
        <end position="840"/>
    </location>
</feature>
<dbReference type="Proteomes" id="UP000717696">
    <property type="component" value="Unassembled WGS sequence"/>
</dbReference>
<protein>
    <recommendedName>
        <fullName evidence="7">Rad50/SbcC-type AAA domain-containing protein</fullName>
    </recommendedName>
</protein>
<dbReference type="AlphaFoldDB" id="A0A9P9D6L0"/>
<evidence type="ECO:0000313" key="6">
    <source>
        <dbReference type="Proteomes" id="UP000717696"/>
    </source>
</evidence>
<sequence length="857" mass="95696">MHHGLMGPDRFASLARTFTGHFHSHQTITQKRSGHNEGDLQGSVTYLGSPLQLTWADLYDEQRGVVLFDPETLEHEMLTNPHAVGYVTADLRQVLDGQVDEGAVTDKHVMLLGELTHLKYVTARDKLLSLGVRSVRNWTPMGLTLQADHRSFGGLGASVPASDAAVQPLEEPANDETGPDTTSDGISGSDPGTGPRARRLGLAAEALEYVESLELDKSLLSRRDDLQDLPRGLTFLVGDNGSGKSTLVEAMVWCQFGRCIRSGLAANDVINDNVGKNCSVVLEFANGYATARHRKHQSHGNRVVISLRGESQPQLEHPDARTTQAAIDELLGIHYETYVRTVVLGYESAASFLNSTSGQRRDLIEALLGLSMLDQCAQVSRLLLRDVDKDVNEMESKLEGLLRTMEYIERRLEDLDRTQKRLKEGAEESVASLEAAIQAHAAAEPPIDEQGPFNEGYKQFGHEHPEFDADTADLEQQISAASKGVQDLLRLAKSAELSMAVHVESSTLQNQIYIEQENLQRLENSYALMQEQKHAESTSWLARLQQQLSQRLEARMIREELEYEGMGSFLDEILASGMFPLDTAPQATDADKLQFAIDTIRGGHTNAQTQPPNQPTGSAQDPHLQPYIHISRGNEFADMNDLWYLAKAFPTLFPFGFGGPRCKEEMESDLWKNSVQLTGHIRDRDSIREGGEDAISPTRNLGLRAWMKKVLQRHGGRFANHPAFSFLVFNIEVRSRNRGVSMVSVRRNDFPEVERIIQSLTPERLAEVQKELEAGGSIRDEDIKKLLRYISYFGYKQAMSQESRLAMRRKIKALIIRYGIPAIWFTLNPNDITNPISVILEPIRKPSPSTYKEMARV</sequence>
<dbReference type="SUPFAM" id="SSF52540">
    <property type="entry name" value="P-loop containing nucleoside triphosphate hydrolases"/>
    <property type="match status" value="1"/>
</dbReference>
<comment type="caution">
    <text evidence="5">The sequence shown here is derived from an EMBL/GenBank/DDBJ whole genome shotgun (WGS) entry which is preliminary data.</text>
</comment>
<evidence type="ECO:0000256" key="2">
    <source>
        <dbReference type="SAM" id="MobiDB-lite"/>
    </source>
</evidence>
<dbReference type="InterPro" id="IPR025476">
    <property type="entry name" value="Helitron_helicase-like"/>
</dbReference>